<protein>
    <submittedName>
        <fullName evidence="3">Uncharacterized protein</fullName>
    </submittedName>
</protein>
<feature type="compositionally biased region" description="Acidic residues" evidence="1">
    <location>
        <begin position="33"/>
        <end position="43"/>
    </location>
</feature>
<dbReference type="AlphaFoldDB" id="A0A1T4LRC5"/>
<accession>A0A1T4LRC5</accession>
<gene>
    <name evidence="3" type="ORF">SAMN02745152_00655</name>
</gene>
<dbReference type="STRING" id="225004.SAMN02745152_00655"/>
<evidence type="ECO:0000256" key="2">
    <source>
        <dbReference type="SAM" id="Phobius"/>
    </source>
</evidence>
<feature type="transmembrane region" description="Helical" evidence="2">
    <location>
        <begin position="79"/>
        <end position="99"/>
    </location>
</feature>
<feature type="transmembrane region" description="Helical" evidence="2">
    <location>
        <begin position="6"/>
        <end position="23"/>
    </location>
</feature>
<dbReference type="RefSeq" id="WP_078930392.1">
    <property type="nucleotide sequence ID" value="NZ_CAMEQG010000028.1"/>
</dbReference>
<keyword evidence="2" id="KW-1133">Transmembrane helix</keyword>
<dbReference type="Proteomes" id="UP000190395">
    <property type="component" value="Unassembled WGS sequence"/>
</dbReference>
<keyword evidence="2" id="KW-0472">Membrane</keyword>
<evidence type="ECO:0000313" key="4">
    <source>
        <dbReference type="Proteomes" id="UP000190395"/>
    </source>
</evidence>
<dbReference type="OrthoDB" id="360935at2"/>
<evidence type="ECO:0000313" key="3">
    <source>
        <dbReference type="EMBL" id="SJZ57309.1"/>
    </source>
</evidence>
<dbReference type="EMBL" id="FUXC01000002">
    <property type="protein sequence ID" value="SJZ57309.1"/>
    <property type="molecule type" value="Genomic_DNA"/>
</dbReference>
<organism evidence="3 4">
    <name type="scientific">Treponema berlinense</name>
    <dbReference type="NCBI Taxonomy" id="225004"/>
    <lineage>
        <taxon>Bacteria</taxon>
        <taxon>Pseudomonadati</taxon>
        <taxon>Spirochaetota</taxon>
        <taxon>Spirochaetia</taxon>
        <taxon>Spirochaetales</taxon>
        <taxon>Treponemataceae</taxon>
        <taxon>Treponema</taxon>
    </lineage>
</organism>
<dbReference type="GeneID" id="303366922"/>
<evidence type="ECO:0000256" key="1">
    <source>
        <dbReference type="SAM" id="MobiDB-lite"/>
    </source>
</evidence>
<reference evidence="3" key="1">
    <citation type="submission" date="2017-02" db="EMBL/GenBank/DDBJ databases">
        <authorList>
            <person name="Peterson S.W."/>
        </authorList>
    </citation>
    <scope>NUCLEOTIDE SEQUENCE [LARGE SCALE GENOMIC DNA]</scope>
    <source>
        <strain evidence="3">ATCC BAA-909</strain>
    </source>
</reference>
<keyword evidence="4" id="KW-1185">Reference proteome</keyword>
<feature type="transmembrane region" description="Helical" evidence="2">
    <location>
        <begin position="142"/>
        <end position="168"/>
    </location>
</feature>
<sequence length="174" mass="19081">MLQIYFLSILLNVVAGLILVYATDFTAKKSEAAEDAEAENQDSEVEKISDDSTDSEGDSVFDKKLQFAINSKDTFFDDMTFRLVVAILSGLTGVLKLLSTVQNDVPVIGDLIPAVAGLAACFALLIEFYIQKSKVELKLPAFLTTVFIGGRKYLGIFCIIAGVLHFIFPRVLFL</sequence>
<keyword evidence="2" id="KW-0812">Transmembrane</keyword>
<proteinExistence type="predicted"/>
<feature type="transmembrane region" description="Helical" evidence="2">
    <location>
        <begin position="111"/>
        <end position="130"/>
    </location>
</feature>
<name>A0A1T4LRC5_9SPIR</name>
<feature type="region of interest" description="Disordered" evidence="1">
    <location>
        <begin position="32"/>
        <end position="58"/>
    </location>
</feature>